<gene>
    <name evidence="2" type="ORF">SM757_32905</name>
</gene>
<protein>
    <submittedName>
        <fullName evidence="2">HypC/HybG/HupF family hydrogenase formation chaperone</fullName>
    </submittedName>
</protein>
<dbReference type="Pfam" id="PF01455">
    <property type="entry name" value="HupF_HypC"/>
    <property type="match status" value="1"/>
</dbReference>
<dbReference type="Gene3D" id="2.30.30.140">
    <property type="match status" value="1"/>
</dbReference>
<dbReference type="PANTHER" id="PTHR35177:SF1">
    <property type="entry name" value="HYDROGENASE MATURATION FACTOR HYPC"/>
    <property type="match status" value="1"/>
</dbReference>
<comment type="similarity">
    <text evidence="1">Belongs to the HupF/HypC family.</text>
</comment>
<accession>A0ABU5IR66</accession>
<dbReference type="PROSITE" id="PS01097">
    <property type="entry name" value="HUPF_HYPC"/>
    <property type="match status" value="1"/>
</dbReference>
<proteinExistence type="inferred from homology"/>
<name>A0ABU5IR66_9BURK</name>
<evidence type="ECO:0000256" key="1">
    <source>
        <dbReference type="ARBA" id="ARBA00006018"/>
    </source>
</evidence>
<dbReference type="RefSeq" id="WP_322468562.1">
    <property type="nucleotide sequence ID" value="NZ_JAXOJX010000111.1"/>
</dbReference>
<dbReference type="EMBL" id="JAXOJX010000111">
    <property type="protein sequence ID" value="MDZ5461386.1"/>
    <property type="molecule type" value="Genomic_DNA"/>
</dbReference>
<dbReference type="PANTHER" id="PTHR35177">
    <property type="entry name" value="HYDROGENASE MATURATION FACTOR HYBG"/>
    <property type="match status" value="1"/>
</dbReference>
<dbReference type="SUPFAM" id="SSF159127">
    <property type="entry name" value="HupF/HypC-like"/>
    <property type="match status" value="1"/>
</dbReference>
<comment type="caution">
    <text evidence="2">The sequence shown here is derived from an EMBL/GenBank/DDBJ whole genome shotgun (WGS) entry which is preliminary data.</text>
</comment>
<reference evidence="2 3" key="1">
    <citation type="submission" date="2023-11" db="EMBL/GenBank/DDBJ databases">
        <title>Draft genome of Azohydromonas lata strain H1 (DSM1123), a polyhydroxyalkanoate producer.</title>
        <authorList>
            <person name="Traversa D."/>
            <person name="D'Addabbo P."/>
            <person name="Pazzani C."/>
            <person name="Manzari C."/>
            <person name="Chiara M."/>
            <person name="Scrascia M."/>
        </authorList>
    </citation>
    <scope>NUCLEOTIDE SEQUENCE [LARGE SCALE GENOMIC DNA]</scope>
    <source>
        <strain evidence="2 3">H1</strain>
    </source>
</reference>
<dbReference type="InterPro" id="IPR001109">
    <property type="entry name" value="Hydrogenase_HupF/HypC"/>
</dbReference>
<dbReference type="InterPro" id="IPR019812">
    <property type="entry name" value="Hydgase_assmbl_chp_CS"/>
</dbReference>
<dbReference type="PRINTS" id="PR00445">
    <property type="entry name" value="HUPFHYPC"/>
</dbReference>
<evidence type="ECO:0000313" key="3">
    <source>
        <dbReference type="Proteomes" id="UP001293718"/>
    </source>
</evidence>
<organism evidence="2 3">
    <name type="scientific">Azohydromonas lata</name>
    <dbReference type="NCBI Taxonomy" id="45677"/>
    <lineage>
        <taxon>Bacteria</taxon>
        <taxon>Pseudomonadati</taxon>
        <taxon>Pseudomonadota</taxon>
        <taxon>Betaproteobacteria</taxon>
        <taxon>Burkholderiales</taxon>
        <taxon>Sphaerotilaceae</taxon>
        <taxon>Azohydromonas</taxon>
    </lineage>
</organism>
<dbReference type="Proteomes" id="UP001293718">
    <property type="component" value="Unassembled WGS sequence"/>
</dbReference>
<sequence>MCIGIPMQVLRAAGLRAQVQGRGEQREVDTALVGDVAPGDWLLIFLDAARERMDPQRAAEVNAALDLLAGALGGHAPFADDPGFTLPSAMSAHDVAALAGAPYRGSGGGTD</sequence>
<dbReference type="NCBIfam" id="TIGR00074">
    <property type="entry name" value="hypC_hupF"/>
    <property type="match status" value="1"/>
</dbReference>
<keyword evidence="3" id="KW-1185">Reference proteome</keyword>
<evidence type="ECO:0000313" key="2">
    <source>
        <dbReference type="EMBL" id="MDZ5461386.1"/>
    </source>
</evidence>